<organism evidence="2 3">
    <name type="scientific">Parapedobacter pyrenivorans</name>
    <dbReference type="NCBI Taxonomy" id="1305674"/>
    <lineage>
        <taxon>Bacteria</taxon>
        <taxon>Pseudomonadati</taxon>
        <taxon>Bacteroidota</taxon>
        <taxon>Sphingobacteriia</taxon>
        <taxon>Sphingobacteriales</taxon>
        <taxon>Sphingobacteriaceae</taxon>
        <taxon>Parapedobacter</taxon>
    </lineage>
</organism>
<dbReference type="SUPFAM" id="SSF55729">
    <property type="entry name" value="Acyl-CoA N-acyltransferases (Nat)"/>
    <property type="match status" value="1"/>
</dbReference>
<reference evidence="2" key="2">
    <citation type="submission" date="2020-09" db="EMBL/GenBank/DDBJ databases">
        <authorList>
            <person name="Sun Q."/>
            <person name="Zhou Y."/>
        </authorList>
    </citation>
    <scope>NUCLEOTIDE SEQUENCE</scope>
    <source>
        <strain evidence="2">CGMCC 1.12195</strain>
    </source>
</reference>
<dbReference type="EMBL" id="BMER01000004">
    <property type="protein sequence ID" value="GGG96101.1"/>
    <property type="molecule type" value="Genomic_DNA"/>
</dbReference>
<name>A0A917MFB5_9SPHI</name>
<dbReference type="AlphaFoldDB" id="A0A917MFB5"/>
<evidence type="ECO:0000259" key="1">
    <source>
        <dbReference type="PROSITE" id="PS51186"/>
    </source>
</evidence>
<reference evidence="2" key="1">
    <citation type="journal article" date="2014" name="Int. J. Syst. Evol. Microbiol.">
        <title>Complete genome sequence of Corynebacterium casei LMG S-19264T (=DSM 44701T), isolated from a smear-ripened cheese.</title>
        <authorList>
            <consortium name="US DOE Joint Genome Institute (JGI-PGF)"/>
            <person name="Walter F."/>
            <person name="Albersmeier A."/>
            <person name="Kalinowski J."/>
            <person name="Ruckert C."/>
        </authorList>
    </citation>
    <scope>NUCLEOTIDE SEQUENCE</scope>
    <source>
        <strain evidence="2">CGMCC 1.12195</strain>
    </source>
</reference>
<feature type="domain" description="N-acetyltransferase" evidence="1">
    <location>
        <begin position="6"/>
        <end position="203"/>
    </location>
</feature>
<evidence type="ECO:0000313" key="3">
    <source>
        <dbReference type="Proteomes" id="UP000660862"/>
    </source>
</evidence>
<gene>
    <name evidence="2" type="ORF">GCM10007415_34140</name>
</gene>
<comment type="caution">
    <text evidence="2">The sequence shown here is derived from an EMBL/GenBank/DDBJ whole genome shotgun (WGS) entry which is preliminary data.</text>
</comment>
<dbReference type="InterPro" id="IPR000182">
    <property type="entry name" value="GNAT_dom"/>
</dbReference>
<sequence>MVLTDITIERLATSDIYRVSVLLAESMCTNPNHISIFGDPSSARVEKQRKMFEMVLSDPKNISFVAKVNDEVLGSMTYTTSDYCQLSKYEIFKSLPKYIKMFGRSLAPVLKWRKKWANHDLASPHVHFGPLAVQKSYQGKGVGKLLLSEFCQYLDETIQVGYLETDKKANVSLYEYFGFKVIATDELFGARNWFLVREVKKNRAKNDKESQTADNNYIF</sequence>
<dbReference type="PANTHER" id="PTHR42791:SF1">
    <property type="entry name" value="N-ACETYLTRANSFERASE DOMAIN-CONTAINING PROTEIN"/>
    <property type="match status" value="1"/>
</dbReference>
<proteinExistence type="predicted"/>
<dbReference type="PROSITE" id="PS51186">
    <property type="entry name" value="GNAT"/>
    <property type="match status" value="1"/>
</dbReference>
<evidence type="ECO:0000313" key="2">
    <source>
        <dbReference type="EMBL" id="GGG96101.1"/>
    </source>
</evidence>
<dbReference type="InterPro" id="IPR052523">
    <property type="entry name" value="Trichothecene_AcTrans"/>
</dbReference>
<keyword evidence="3" id="KW-1185">Reference proteome</keyword>
<dbReference type="RefSeq" id="WP_188507299.1">
    <property type="nucleotide sequence ID" value="NZ_BMER01000004.1"/>
</dbReference>
<dbReference type="CDD" id="cd04301">
    <property type="entry name" value="NAT_SF"/>
    <property type="match status" value="1"/>
</dbReference>
<dbReference type="PANTHER" id="PTHR42791">
    <property type="entry name" value="GNAT FAMILY ACETYLTRANSFERASE"/>
    <property type="match status" value="1"/>
</dbReference>
<accession>A0A917MFB5</accession>
<dbReference type="Pfam" id="PF00583">
    <property type="entry name" value="Acetyltransf_1"/>
    <property type="match status" value="1"/>
</dbReference>
<dbReference type="GO" id="GO:0016747">
    <property type="term" value="F:acyltransferase activity, transferring groups other than amino-acyl groups"/>
    <property type="evidence" value="ECO:0007669"/>
    <property type="project" value="InterPro"/>
</dbReference>
<dbReference type="InterPro" id="IPR016181">
    <property type="entry name" value="Acyl_CoA_acyltransferase"/>
</dbReference>
<protein>
    <recommendedName>
        <fullName evidence="1">N-acetyltransferase domain-containing protein</fullName>
    </recommendedName>
</protein>
<dbReference type="Proteomes" id="UP000660862">
    <property type="component" value="Unassembled WGS sequence"/>
</dbReference>
<dbReference type="Gene3D" id="3.40.630.30">
    <property type="match status" value="1"/>
</dbReference>